<dbReference type="Pfam" id="PF00106">
    <property type="entry name" value="adh_short"/>
    <property type="match status" value="1"/>
</dbReference>
<dbReference type="Gene3D" id="3.40.50.720">
    <property type="entry name" value="NAD(P)-binding Rossmann-like Domain"/>
    <property type="match status" value="1"/>
</dbReference>
<dbReference type="PRINTS" id="PR00081">
    <property type="entry name" value="GDHRDH"/>
</dbReference>
<evidence type="ECO:0000256" key="1">
    <source>
        <dbReference type="ARBA" id="ARBA00023002"/>
    </source>
</evidence>
<dbReference type="PANTHER" id="PTHR43157:SF31">
    <property type="entry name" value="PHOSPHATIDYLINOSITOL-GLYCAN BIOSYNTHESIS CLASS F PROTEIN"/>
    <property type="match status" value="1"/>
</dbReference>
<reference evidence="2" key="1">
    <citation type="journal article" date="2020" name="Stud. Mycol.">
        <title>101 Dothideomycetes genomes: a test case for predicting lifestyles and emergence of pathogens.</title>
        <authorList>
            <person name="Haridas S."/>
            <person name="Albert R."/>
            <person name="Binder M."/>
            <person name="Bloem J."/>
            <person name="Labutti K."/>
            <person name="Salamov A."/>
            <person name="Andreopoulos B."/>
            <person name="Baker S."/>
            <person name="Barry K."/>
            <person name="Bills G."/>
            <person name="Bluhm B."/>
            <person name="Cannon C."/>
            <person name="Castanera R."/>
            <person name="Culley D."/>
            <person name="Daum C."/>
            <person name="Ezra D."/>
            <person name="Gonzalez J."/>
            <person name="Henrissat B."/>
            <person name="Kuo A."/>
            <person name="Liang C."/>
            <person name="Lipzen A."/>
            <person name="Lutzoni F."/>
            <person name="Magnuson J."/>
            <person name="Mondo S."/>
            <person name="Nolan M."/>
            <person name="Ohm R."/>
            <person name="Pangilinan J."/>
            <person name="Park H.-J."/>
            <person name="Ramirez L."/>
            <person name="Alfaro M."/>
            <person name="Sun H."/>
            <person name="Tritt A."/>
            <person name="Yoshinaga Y."/>
            <person name="Zwiers L.-H."/>
            <person name="Turgeon B."/>
            <person name="Goodwin S."/>
            <person name="Spatafora J."/>
            <person name="Crous P."/>
            <person name="Grigoriev I."/>
        </authorList>
    </citation>
    <scope>NUCLEOTIDE SEQUENCE</scope>
    <source>
        <strain evidence="2">CBS 115976</strain>
    </source>
</reference>
<dbReference type="OrthoDB" id="542013at2759"/>
<name>A0A6A6UFT7_9PEZI</name>
<dbReference type="GO" id="GO:0016491">
    <property type="term" value="F:oxidoreductase activity"/>
    <property type="evidence" value="ECO:0007669"/>
    <property type="project" value="UniProtKB-KW"/>
</dbReference>
<evidence type="ECO:0000313" key="2">
    <source>
        <dbReference type="EMBL" id="KAF2670421.1"/>
    </source>
</evidence>
<dbReference type="EMBL" id="MU004234">
    <property type="protein sequence ID" value="KAF2670421.1"/>
    <property type="molecule type" value="Genomic_DNA"/>
</dbReference>
<protein>
    <submittedName>
        <fullName evidence="2">Retinol dehydrogenase</fullName>
    </submittedName>
</protein>
<dbReference type="SUPFAM" id="SSF51735">
    <property type="entry name" value="NAD(P)-binding Rossmann-fold domains"/>
    <property type="match status" value="1"/>
</dbReference>
<dbReference type="PANTHER" id="PTHR43157">
    <property type="entry name" value="PHOSPHATIDYLINOSITOL-GLYCAN BIOSYNTHESIS CLASS F PROTEIN-RELATED"/>
    <property type="match status" value="1"/>
</dbReference>
<dbReference type="InterPro" id="IPR036291">
    <property type="entry name" value="NAD(P)-bd_dom_sf"/>
</dbReference>
<proteinExistence type="predicted"/>
<gene>
    <name evidence="2" type="ORF">BT63DRAFT_446681</name>
</gene>
<accession>A0A6A6UFT7</accession>
<dbReference type="Proteomes" id="UP000799302">
    <property type="component" value="Unassembled WGS sequence"/>
</dbReference>
<keyword evidence="1" id="KW-0560">Oxidoreductase</keyword>
<evidence type="ECO:0000313" key="3">
    <source>
        <dbReference type="Proteomes" id="UP000799302"/>
    </source>
</evidence>
<sequence length="331" mass="36140">MAAFLAAFIKRQFFTEPPKPTTSFAGKTVIVTGSNTGLGLEACRSIVQLGAKQVIIACRNIEKGKTAATEIQQSTKCSPETLQVWQLDMSSYSSVQAFAQRASSELERVDALMLNAGVMMSTFQLAEDNESTITTNVISLFLLALLMHPKLRETAKTFSTQTHITVTGSELYEMAKFKEANVPDGQIFNALADETRKDSLSDRYNVSKLLVNLIVRQIALLSPLGSSDVIVNVVAPGFCVTRLGNDNELFEKAWVKFIVRLLARKPEVGARTLVYGASAGPETHGQYLPDCKIAPLVGLAKGEAGEKLQNRVWTELRHKLEATRPGVTTLS</sequence>
<dbReference type="InterPro" id="IPR002347">
    <property type="entry name" value="SDR_fam"/>
</dbReference>
<organism evidence="2 3">
    <name type="scientific">Microthyrium microscopicum</name>
    <dbReference type="NCBI Taxonomy" id="703497"/>
    <lineage>
        <taxon>Eukaryota</taxon>
        <taxon>Fungi</taxon>
        <taxon>Dikarya</taxon>
        <taxon>Ascomycota</taxon>
        <taxon>Pezizomycotina</taxon>
        <taxon>Dothideomycetes</taxon>
        <taxon>Dothideomycetes incertae sedis</taxon>
        <taxon>Microthyriales</taxon>
        <taxon>Microthyriaceae</taxon>
        <taxon>Microthyrium</taxon>
    </lineage>
</organism>
<keyword evidence="3" id="KW-1185">Reference proteome</keyword>
<dbReference type="AlphaFoldDB" id="A0A6A6UFT7"/>